<evidence type="ECO:0000256" key="3">
    <source>
        <dbReference type="ARBA" id="ARBA00022729"/>
    </source>
</evidence>
<dbReference type="EMBL" id="JBHRYQ010000001">
    <property type="protein sequence ID" value="MFC3811088.1"/>
    <property type="molecule type" value="Genomic_DNA"/>
</dbReference>
<name>A0ABV7YY18_9BACT</name>
<evidence type="ECO:0000313" key="8">
    <source>
        <dbReference type="EMBL" id="MFC3811088.1"/>
    </source>
</evidence>
<keyword evidence="3 6" id="KW-0732">Signal</keyword>
<dbReference type="Gene3D" id="2.40.160.50">
    <property type="entry name" value="membrane protein fhac: a member of the omp85/tpsb transporter family"/>
    <property type="match status" value="1"/>
</dbReference>
<evidence type="ECO:0000256" key="2">
    <source>
        <dbReference type="ARBA" id="ARBA00022692"/>
    </source>
</evidence>
<evidence type="ECO:0000256" key="6">
    <source>
        <dbReference type="SAM" id="SignalP"/>
    </source>
</evidence>
<keyword evidence="5" id="KW-0998">Cell outer membrane</keyword>
<keyword evidence="2" id="KW-0812">Transmembrane</keyword>
<comment type="subcellular location">
    <subcellularLocation>
        <location evidence="1">Membrane</location>
    </subcellularLocation>
</comment>
<evidence type="ECO:0000256" key="1">
    <source>
        <dbReference type="ARBA" id="ARBA00004370"/>
    </source>
</evidence>
<protein>
    <submittedName>
        <fullName evidence="8">BamA/TamA family outer membrane protein</fullName>
    </submittedName>
</protein>
<accession>A0ABV7YY18</accession>
<feature type="chain" id="PRO_5046556088" evidence="6">
    <location>
        <begin position="24"/>
        <end position="769"/>
    </location>
</feature>
<dbReference type="Proteomes" id="UP001595616">
    <property type="component" value="Unassembled WGS sequence"/>
</dbReference>
<evidence type="ECO:0000256" key="5">
    <source>
        <dbReference type="ARBA" id="ARBA00023237"/>
    </source>
</evidence>
<evidence type="ECO:0000313" key="9">
    <source>
        <dbReference type="Proteomes" id="UP001595616"/>
    </source>
</evidence>
<dbReference type="InterPro" id="IPR000184">
    <property type="entry name" value="Bac_surfAg_D15"/>
</dbReference>
<dbReference type="PROSITE" id="PS51257">
    <property type="entry name" value="PROKAR_LIPOPROTEIN"/>
    <property type="match status" value="1"/>
</dbReference>
<reference evidence="9" key="1">
    <citation type="journal article" date="2019" name="Int. J. Syst. Evol. Microbiol.">
        <title>The Global Catalogue of Microorganisms (GCM) 10K type strain sequencing project: providing services to taxonomists for standard genome sequencing and annotation.</title>
        <authorList>
            <consortium name="The Broad Institute Genomics Platform"/>
            <consortium name="The Broad Institute Genome Sequencing Center for Infectious Disease"/>
            <person name="Wu L."/>
            <person name="Ma J."/>
        </authorList>
    </citation>
    <scope>NUCLEOTIDE SEQUENCE [LARGE SCALE GENOMIC DNA]</scope>
    <source>
        <strain evidence="9">CECT 7956</strain>
    </source>
</reference>
<organism evidence="8 9">
    <name type="scientific">Lacihabitans lacunae</name>
    <dbReference type="NCBI Taxonomy" id="1028214"/>
    <lineage>
        <taxon>Bacteria</taxon>
        <taxon>Pseudomonadati</taxon>
        <taxon>Bacteroidota</taxon>
        <taxon>Cytophagia</taxon>
        <taxon>Cytophagales</taxon>
        <taxon>Leadbetterellaceae</taxon>
        <taxon>Lacihabitans</taxon>
    </lineage>
</organism>
<sequence length="769" mass="87063">MRISTYILILLASALGFSSCKIAKHLPEGEKIYVGAAIKMVENDSTGAKAPLDLQENLDGVLRPQPNTTTFIKPYPYKVAFGYMIGEPKSEKGLRAWLSKKLGEKPVFINEKTIEKNADNLRDYLKTKGYFEASVKGELKTGKVSASADYTAVLNSRKRIDSVWFYEGETTFEQDFYKAAYKSDLGAYFDLETIKTVRSGIESKLRKNGYYFFKPDYVAIEADTLISEGGIYIRIFPATDMPYSAQKQYQINDIFVNIDSQTKIVSNDDPNSFDFFRGLILDDPKNSYKEEMFKDAIAFRPGTYYNSELQSITNNRLVGLANYKFVRSHFEVVNRLDSTLLDVYYNLQTQKPKSLRAELNAISRSSGLAGSQLSINWQNINTFKGAEFLKLSVNGNLELQVGGNTGSEYRDNYRLGFDGLLSFPRFLAPFIKIDPEESKVLPKTQIKLGYESFIKTGLYNLNSARGSLNYAWTRGRGIEHSLKPIGVNLVKSSNISTVFIDEIFNDPRLLIILENQFIAGGGYEISVNPKTHHKGYLTYRGAFDFAGNAFGLVDKIRNDPEKTGRIFGEYYAQYLRFENDLRYKRDVSQRVTWANRAIVGVGVPYGNSLQLPFVSQFYVGGNNSLRAFRARGVGPGTYARTGSLAEQFLGNNTGDIKIEANTEIRYKVSNFISTALFVDMGNVWMFKDEYIYGPGALFSKNFYKEMAVGTGLGLRFNFSFIIFRIDLATPVVKPWLDSSEKWVLKNVQPFNKTWRKENMVWNFAVGLPF</sequence>
<feature type="signal peptide" evidence="6">
    <location>
        <begin position="1"/>
        <end position="23"/>
    </location>
</feature>
<keyword evidence="9" id="KW-1185">Reference proteome</keyword>
<evidence type="ECO:0000259" key="7">
    <source>
        <dbReference type="Pfam" id="PF01103"/>
    </source>
</evidence>
<dbReference type="RefSeq" id="WP_379837781.1">
    <property type="nucleotide sequence ID" value="NZ_JBHRYQ010000001.1"/>
</dbReference>
<dbReference type="PANTHER" id="PTHR12815:SF47">
    <property type="entry name" value="TRANSLOCATION AND ASSEMBLY MODULE SUBUNIT TAMA"/>
    <property type="match status" value="1"/>
</dbReference>
<dbReference type="Pfam" id="PF01103">
    <property type="entry name" value="Omp85"/>
    <property type="match status" value="1"/>
</dbReference>
<proteinExistence type="predicted"/>
<gene>
    <name evidence="8" type="ORF">ACFOOI_10515</name>
</gene>
<keyword evidence="4" id="KW-0472">Membrane</keyword>
<comment type="caution">
    <text evidence="8">The sequence shown here is derived from an EMBL/GenBank/DDBJ whole genome shotgun (WGS) entry which is preliminary data.</text>
</comment>
<feature type="domain" description="Bacterial surface antigen (D15)" evidence="7">
    <location>
        <begin position="573"/>
        <end position="740"/>
    </location>
</feature>
<dbReference type="InterPro" id="IPR039910">
    <property type="entry name" value="D15-like"/>
</dbReference>
<dbReference type="PANTHER" id="PTHR12815">
    <property type="entry name" value="SORTING AND ASSEMBLY MACHINERY SAMM50 PROTEIN FAMILY MEMBER"/>
    <property type="match status" value="1"/>
</dbReference>
<evidence type="ECO:0000256" key="4">
    <source>
        <dbReference type="ARBA" id="ARBA00023136"/>
    </source>
</evidence>